<keyword evidence="2" id="KW-1185">Reference proteome</keyword>
<name>A0A238Y6M7_9FLAO</name>
<reference evidence="1 2" key="1">
    <citation type="submission" date="2017-06" db="EMBL/GenBank/DDBJ databases">
        <authorList>
            <person name="Kim H.J."/>
            <person name="Triplett B.A."/>
        </authorList>
    </citation>
    <scope>NUCLEOTIDE SEQUENCE [LARGE SCALE GENOMIC DNA]</scope>
    <source>
        <strain evidence="1 2">DSM 29150</strain>
    </source>
</reference>
<accession>A0A238Y6M7</accession>
<dbReference type="EMBL" id="FZNT01000008">
    <property type="protein sequence ID" value="SNR66303.1"/>
    <property type="molecule type" value="Genomic_DNA"/>
</dbReference>
<protein>
    <submittedName>
        <fullName evidence="1">Cell division protein FtsQ</fullName>
    </submittedName>
</protein>
<keyword evidence="1" id="KW-0131">Cell cycle</keyword>
<dbReference type="GO" id="GO:0051301">
    <property type="term" value="P:cell division"/>
    <property type="evidence" value="ECO:0007669"/>
    <property type="project" value="UniProtKB-KW"/>
</dbReference>
<keyword evidence="1" id="KW-0132">Cell division</keyword>
<organism evidence="1 2">
    <name type="scientific">Lutibacter agarilyticus</name>
    <dbReference type="NCBI Taxonomy" id="1109740"/>
    <lineage>
        <taxon>Bacteria</taxon>
        <taxon>Pseudomonadati</taxon>
        <taxon>Bacteroidota</taxon>
        <taxon>Flavobacteriia</taxon>
        <taxon>Flavobacteriales</taxon>
        <taxon>Flavobacteriaceae</taxon>
        <taxon>Lutibacter</taxon>
    </lineage>
</organism>
<dbReference type="AlphaFoldDB" id="A0A238Y6M7"/>
<proteinExistence type="predicted"/>
<evidence type="ECO:0000313" key="1">
    <source>
        <dbReference type="EMBL" id="SNR66303.1"/>
    </source>
</evidence>
<gene>
    <name evidence="1" type="ORF">SAMN06265371_10847</name>
</gene>
<evidence type="ECO:0000313" key="2">
    <source>
        <dbReference type="Proteomes" id="UP000198384"/>
    </source>
</evidence>
<sequence length="240" mass="27352">MKINWIFIKGLLLLVSVMFLVGFSHVKNDSKTVRDISIEFEGGNSLFMDYEMVNKLLIQNGKTVKNESKTVIDLHKLEANVLSHPMVENASVFLTVDGLLKTVVKQRTPIARVISGTESYYIDKQAKKMPLSKNYSARVLLISGDVNEEDNTQIYLLVTKILNDEFLKKQIIGIQKTRNNEFVLSTRIGGQKIELGKIENLKLKFKNLNSFFSKTMADHSIDNYTLINLKYNNQVVCTKK</sequence>
<dbReference type="Proteomes" id="UP000198384">
    <property type="component" value="Unassembled WGS sequence"/>
</dbReference>